<dbReference type="EMBL" id="BTPU01000007">
    <property type="protein sequence ID" value="GMQ61338.1"/>
    <property type="molecule type" value="Genomic_DNA"/>
</dbReference>
<dbReference type="Proteomes" id="UP001374599">
    <property type="component" value="Unassembled WGS sequence"/>
</dbReference>
<evidence type="ECO:0000313" key="1">
    <source>
        <dbReference type="EMBL" id="GMQ61338.1"/>
    </source>
</evidence>
<proteinExistence type="predicted"/>
<gene>
    <name evidence="1" type="primary">gmk</name>
    <name evidence="1" type="ORF">AN2V17_05660</name>
</gene>
<name>A0ACB5UFJ2_9FIRM</name>
<keyword evidence="2" id="KW-1185">Reference proteome</keyword>
<keyword evidence="1" id="KW-0808">Transferase</keyword>
<sequence>MNKKGILIIISGFSGAGKGSVVKELLSKGDYILSISSTTRAPREYEEHGREYFFDTRDDFESMIDNNELIEWASYCDNYYGTPRKFVENNLEQGKNVILEIEMQGALDVKAQYDDAVLIFITAPSAAELKARLEKRGTESSDIINKRLKRSYEEVEVINKYDYIVVNDDLQKCAKDINSIINAEHKRAYRSGELKDRLKDEFAELLKGEI</sequence>
<reference evidence="1" key="1">
    <citation type="submission" date="2023-09" db="EMBL/GenBank/DDBJ databases">
        <title>Vallitalea sediminicola and Vallitalea maricola sp. nov., anaerobic bacteria isolated from marine sediment.</title>
        <authorList>
            <person name="Hirano S."/>
            <person name="Maeda A."/>
            <person name="Terahara T."/>
            <person name="Mori K."/>
            <person name="Hamada M."/>
            <person name="Matsumoto R."/>
            <person name="Kobayashi T."/>
        </authorList>
    </citation>
    <scope>NUCLEOTIDE SEQUENCE</scope>
    <source>
        <strain evidence="1">AN17-2</strain>
    </source>
</reference>
<comment type="caution">
    <text evidence="1">The sequence shown here is derived from an EMBL/GenBank/DDBJ whole genome shotgun (WGS) entry which is preliminary data.</text>
</comment>
<keyword evidence="1" id="KW-0418">Kinase</keyword>
<accession>A0ACB5UFJ2</accession>
<organism evidence="1 2">
    <name type="scientific">Vallitalea maricola</name>
    <dbReference type="NCBI Taxonomy" id="3074433"/>
    <lineage>
        <taxon>Bacteria</taxon>
        <taxon>Bacillati</taxon>
        <taxon>Bacillota</taxon>
        <taxon>Clostridia</taxon>
        <taxon>Lachnospirales</taxon>
        <taxon>Vallitaleaceae</taxon>
        <taxon>Vallitalea</taxon>
    </lineage>
</organism>
<evidence type="ECO:0000313" key="2">
    <source>
        <dbReference type="Proteomes" id="UP001374599"/>
    </source>
</evidence>
<protein>
    <submittedName>
        <fullName evidence="1">Guanylate kinase</fullName>
    </submittedName>
</protein>